<dbReference type="SUPFAM" id="SSF46934">
    <property type="entry name" value="UBA-like"/>
    <property type="match status" value="1"/>
</dbReference>
<dbReference type="Gene3D" id="1.10.8.10">
    <property type="entry name" value="DNA helicase RuvA subunit, C-terminal domain"/>
    <property type="match status" value="1"/>
</dbReference>
<dbReference type="CDD" id="cd05992">
    <property type="entry name" value="PB1"/>
    <property type="match status" value="1"/>
</dbReference>
<evidence type="ECO:0000259" key="3">
    <source>
        <dbReference type="PROSITE" id="PS51745"/>
    </source>
</evidence>
<dbReference type="Gene3D" id="3.10.20.90">
    <property type="entry name" value="Phosphatidylinositol 3-kinase Catalytic Subunit, Chain A, domain 1"/>
    <property type="match status" value="1"/>
</dbReference>
<dbReference type="PROSITE" id="PS50030">
    <property type="entry name" value="UBA"/>
    <property type="match status" value="1"/>
</dbReference>
<dbReference type="EMBL" id="JAOPGA020000059">
    <property type="protein sequence ID" value="KAL0476591.1"/>
    <property type="molecule type" value="Genomic_DNA"/>
</dbReference>
<feature type="compositionally biased region" description="Low complexity" evidence="1">
    <location>
        <begin position="97"/>
        <end position="120"/>
    </location>
</feature>
<evidence type="ECO:0000259" key="2">
    <source>
        <dbReference type="PROSITE" id="PS50030"/>
    </source>
</evidence>
<protein>
    <recommendedName>
        <fullName evidence="6">UBA domain-containing protein</fullName>
    </recommendedName>
</protein>
<dbReference type="SMART" id="SM00666">
    <property type="entry name" value="PB1"/>
    <property type="match status" value="1"/>
</dbReference>
<dbReference type="PROSITE" id="PS51745">
    <property type="entry name" value="PB1"/>
    <property type="match status" value="1"/>
</dbReference>
<dbReference type="InterPro" id="IPR015940">
    <property type="entry name" value="UBA"/>
</dbReference>
<feature type="region of interest" description="Disordered" evidence="1">
    <location>
        <begin position="91"/>
        <end position="123"/>
    </location>
</feature>
<feature type="domain" description="PB1" evidence="3">
    <location>
        <begin position="3"/>
        <end position="89"/>
    </location>
</feature>
<sequence length="232" mass="26791">MSIIDTKIYFDKDNQKDIRRICLPKEITLNVLVTLIKDSHPWVDLRTSDIKYQDEDKEWVQLSTEADWAMAKSVIANNKIPLRMTISNNRFAHQPSQPNQDATQQPQQQQQQQQEQPNAQFPFGQGIDINQLISTYGPMFQSYMQNLKSQAPNMFGSEQMRSFDPSKIQEMLQGLLSGQNNQQPQNRPSARDFRTELDQLFAMGFGDVATNTRLLEKYDGDVNMVVQDLMNQ</sequence>
<keyword evidence="5" id="KW-1185">Reference proteome</keyword>
<dbReference type="Proteomes" id="UP001431209">
    <property type="component" value="Unassembled WGS sequence"/>
</dbReference>
<dbReference type="AlphaFoldDB" id="A0AAW2YGW8"/>
<proteinExistence type="predicted"/>
<dbReference type="InterPro" id="IPR009060">
    <property type="entry name" value="UBA-like_sf"/>
</dbReference>
<reference evidence="4 5" key="1">
    <citation type="submission" date="2024-03" db="EMBL/GenBank/DDBJ databases">
        <title>The Acrasis kona genome and developmental transcriptomes reveal deep origins of eukaryotic multicellular pathways.</title>
        <authorList>
            <person name="Sheikh S."/>
            <person name="Fu C.-J."/>
            <person name="Brown M.W."/>
            <person name="Baldauf S.L."/>
        </authorList>
    </citation>
    <scope>NUCLEOTIDE SEQUENCE [LARGE SCALE GENOMIC DNA]</scope>
    <source>
        <strain evidence="4 5">ATCC MYA-3509</strain>
    </source>
</reference>
<evidence type="ECO:0000313" key="4">
    <source>
        <dbReference type="EMBL" id="KAL0476591.1"/>
    </source>
</evidence>
<comment type="caution">
    <text evidence="4">The sequence shown here is derived from an EMBL/GenBank/DDBJ whole genome shotgun (WGS) entry which is preliminary data.</text>
</comment>
<evidence type="ECO:0000313" key="5">
    <source>
        <dbReference type="Proteomes" id="UP001431209"/>
    </source>
</evidence>
<accession>A0AAW2YGW8</accession>
<gene>
    <name evidence="4" type="ORF">AKO1_006066</name>
</gene>
<dbReference type="InterPro" id="IPR053793">
    <property type="entry name" value="PB1-like"/>
</dbReference>
<dbReference type="Pfam" id="PF00564">
    <property type="entry name" value="PB1"/>
    <property type="match status" value="1"/>
</dbReference>
<evidence type="ECO:0008006" key="6">
    <source>
        <dbReference type="Google" id="ProtNLM"/>
    </source>
</evidence>
<name>A0AAW2YGW8_9EUKA</name>
<organism evidence="4 5">
    <name type="scientific">Acrasis kona</name>
    <dbReference type="NCBI Taxonomy" id="1008807"/>
    <lineage>
        <taxon>Eukaryota</taxon>
        <taxon>Discoba</taxon>
        <taxon>Heterolobosea</taxon>
        <taxon>Tetramitia</taxon>
        <taxon>Eutetramitia</taxon>
        <taxon>Acrasidae</taxon>
        <taxon>Acrasis</taxon>
    </lineage>
</organism>
<feature type="domain" description="UBA" evidence="2">
    <location>
        <begin position="190"/>
        <end position="232"/>
    </location>
</feature>
<dbReference type="InterPro" id="IPR000270">
    <property type="entry name" value="PB1_dom"/>
</dbReference>
<evidence type="ECO:0000256" key="1">
    <source>
        <dbReference type="SAM" id="MobiDB-lite"/>
    </source>
</evidence>
<dbReference type="SUPFAM" id="SSF54277">
    <property type="entry name" value="CAD &amp; PB1 domains"/>
    <property type="match status" value="1"/>
</dbReference>